<dbReference type="PANTHER" id="PTHR43110:SF1">
    <property type="entry name" value="THIOL PEROXIDASE"/>
    <property type="match status" value="1"/>
</dbReference>
<dbReference type="InterPro" id="IPR002065">
    <property type="entry name" value="TPX"/>
</dbReference>
<dbReference type="Gene3D" id="3.40.30.10">
    <property type="entry name" value="Glutaredoxin"/>
    <property type="match status" value="1"/>
</dbReference>
<dbReference type="RefSeq" id="WP_119535077.1">
    <property type="nucleotide sequence ID" value="NZ_NRJF01000185.1"/>
</dbReference>
<evidence type="ECO:0000256" key="1">
    <source>
        <dbReference type="ARBA" id="ARBA00022559"/>
    </source>
</evidence>
<sequence>MTTVKFQGTDVALTSDKLVAVGDNLANLKFTTKDLADKSLKDYAGQVVVLNVFPSIDTGVCAMSVREFNGILNNLTGTKVLCVSADLPFAAGRFCAAEGLNNVETVSTFRHPETLESLGLKLAEGPLAGLSARAVVVLDKELNVKYVQLSPEITEAVDFDKAVEAVKELL</sequence>
<evidence type="ECO:0000313" key="7">
    <source>
        <dbReference type="EMBL" id="RIY33812.1"/>
    </source>
</evidence>
<gene>
    <name evidence="7" type="ORF">CKF59_06165</name>
</gene>
<dbReference type="OrthoDB" id="9781543at2"/>
<keyword evidence="2" id="KW-0049">Antioxidant</keyword>
<name>A0A3A1Y6C5_9GAMM</name>
<keyword evidence="1 7" id="KW-0575">Peroxidase</keyword>
<dbReference type="CDD" id="cd03014">
    <property type="entry name" value="PRX_Atyp2cys"/>
    <property type="match status" value="1"/>
</dbReference>
<protein>
    <submittedName>
        <fullName evidence="7">Lipid hydroperoxide peroxidase</fullName>
    </submittedName>
</protein>
<proteinExistence type="predicted"/>
<reference evidence="7 8" key="1">
    <citation type="submission" date="2017-08" db="EMBL/GenBank/DDBJ databases">
        <title>Reclassification of Bisgaard taxon 37 and 44.</title>
        <authorList>
            <person name="Christensen H."/>
        </authorList>
    </citation>
    <scope>NUCLEOTIDE SEQUENCE [LARGE SCALE GENOMIC DNA]</scope>
    <source>
        <strain evidence="7 8">EEAB3T1</strain>
    </source>
</reference>
<evidence type="ECO:0000256" key="3">
    <source>
        <dbReference type="ARBA" id="ARBA00023002"/>
    </source>
</evidence>
<keyword evidence="3" id="KW-0560">Oxidoreductase</keyword>
<dbReference type="InterPro" id="IPR013766">
    <property type="entry name" value="Thioredoxin_domain"/>
</dbReference>
<dbReference type="GO" id="GO:0008379">
    <property type="term" value="F:thioredoxin peroxidase activity"/>
    <property type="evidence" value="ECO:0007669"/>
    <property type="project" value="InterPro"/>
</dbReference>
<evidence type="ECO:0000256" key="5">
    <source>
        <dbReference type="ARBA" id="ARBA00023284"/>
    </source>
</evidence>
<dbReference type="InterPro" id="IPR018219">
    <property type="entry name" value="Tpx_CS"/>
</dbReference>
<dbReference type="EMBL" id="NRJF01000185">
    <property type="protein sequence ID" value="RIY33812.1"/>
    <property type="molecule type" value="Genomic_DNA"/>
</dbReference>
<accession>A0A3A1Y6C5</accession>
<evidence type="ECO:0000259" key="6">
    <source>
        <dbReference type="PROSITE" id="PS51352"/>
    </source>
</evidence>
<keyword evidence="8" id="KW-1185">Reference proteome</keyword>
<dbReference type="Pfam" id="PF08534">
    <property type="entry name" value="Redoxin"/>
    <property type="match status" value="1"/>
</dbReference>
<evidence type="ECO:0000256" key="2">
    <source>
        <dbReference type="ARBA" id="ARBA00022862"/>
    </source>
</evidence>
<evidence type="ECO:0000256" key="4">
    <source>
        <dbReference type="ARBA" id="ARBA00023157"/>
    </source>
</evidence>
<dbReference type="PROSITE" id="PS51352">
    <property type="entry name" value="THIOREDOXIN_2"/>
    <property type="match status" value="1"/>
</dbReference>
<dbReference type="PROSITE" id="PS01265">
    <property type="entry name" value="TPX"/>
    <property type="match status" value="1"/>
</dbReference>
<dbReference type="AlphaFoldDB" id="A0A3A1Y6C5"/>
<dbReference type="InterPro" id="IPR013740">
    <property type="entry name" value="Redoxin"/>
</dbReference>
<comment type="caution">
    <text evidence="7">The sequence shown here is derived from an EMBL/GenBank/DDBJ whole genome shotgun (WGS) entry which is preliminary data.</text>
</comment>
<dbReference type="SUPFAM" id="SSF52833">
    <property type="entry name" value="Thioredoxin-like"/>
    <property type="match status" value="1"/>
</dbReference>
<dbReference type="NCBIfam" id="NF001808">
    <property type="entry name" value="PRK00522.1"/>
    <property type="match status" value="1"/>
</dbReference>
<dbReference type="InterPro" id="IPR036249">
    <property type="entry name" value="Thioredoxin-like_sf"/>
</dbReference>
<keyword evidence="4" id="KW-1015">Disulfide bond</keyword>
<organism evidence="7 8">
    <name type="scientific">Psittacicella gerlachiana</name>
    <dbReference type="NCBI Taxonomy" id="2028574"/>
    <lineage>
        <taxon>Bacteria</taxon>
        <taxon>Pseudomonadati</taxon>
        <taxon>Pseudomonadota</taxon>
        <taxon>Gammaproteobacteria</taxon>
        <taxon>Pasteurellales</taxon>
        <taxon>Psittacicellaceae</taxon>
        <taxon>Psittacicella</taxon>
    </lineage>
</organism>
<dbReference type="InterPro" id="IPR050455">
    <property type="entry name" value="Tpx_Peroxidase_subfamily"/>
</dbReference>
<dbReference type="Proteomes" id="UP000265964">
    <property type="component" value="Unassembled WGS sequence"/>
</dbReference>
<dbReference type="PANTHER" id="PTHR43110">
    <property type="entry name" value="THIOL PEROXIDASE"/>
    <property type="match status" value="1"/>
</dbReference>
<keyword evidence="5" id="KW-0676">Redox-active center</keyword>
<evidence type="ECO:0000313" key="8">
    <source>
        <dbReference type="Proteomes" id="UP000265964"/>
    </source>
</evidence>
<feature type="domain" description="Thioredoxin" evidence="6">
    <location>
        <begin position="19"/>
        <end position="170"/>
    </location>
</feature>